<keyword evidence="2" id="KW-1185">Reference proteome</keyword>
<dbReference type="InterPro" id="IPR050324">
    <property type="entry name" value="CDP-alcohol_PTase-I"/>
</dbReference>
<dbReference type="InterPro" id="IPR036412">
    <property type="entry name" value="HAD-like_sf"/>
</dbReference>
<comment type="caution">
    <text evidence="1">The sequence shown here is derived from an EMBL/GenBank/DDBJ whole genome shotgun (WGS) entry which is preliminary data.</text>
</comment>
<dbReference type="Proteomes" id="UP000664132">
    <property type="component" value="Unassembled WGS sequence"/>
</dbReference>
<sequence>MPETRRQSIRPTSIPMPAAYGSRGEDFGFAFDIDGVIYKSGQLCPGAKDAMSYLHKNNIPFIFLTNGGGKTEAVRAKDMSEKLGIPILAEQFIQAHTPFKKFAPEYEDKVVLVMGGVGDECRHVAEAAYGFKNVVTSADLTTNTPCLSPFDEIHGDYFKKTARALPTTMNASGSLSGVQISVIFIFSSLREWCLDLQIITDLLRSESGIFGTISSKNNNPDLPNKGFLQDGQPKLYFANPDITYATSYHIPRICQGSFKFALEGMWRGMTGTDLIAGEHYTQIGKPTQLQFEFGEQALQEVAKSNLKTVYMVGDGPQSDIAGANNYRSPWRSTWKSILVQTGIHEAGSVLEHEPTVEVGNVLDAVQWALKQQGIDM</sequence>
<dbReference type="Gene3D" id="3.40.50.1000">
    <property type="entry name" value="HAD superfamily/HAD-like"/>
    <property type="match status" value="2"/>
</dbReference>
<evidence type="ECO:0008006" key="3">
    <source>
        <dbReference type="Google" id="ProtNLM"/>
    </source>
</evidence>
<dbReference type="GO" id="GO:0005739">
    <property type="term" value="C:mitochondrion"/>
    <property type="evidence" value="ECO:0007669"/>
    <property type="project" value="TreeGrafter"/>
</dbReference>
<dbReference type="GO" id="GO:0046474">
    <property type="term" value="P:glycerophospholipid biosynthetic process"/>
    <property type="evidence" value="ECO:0007669"/>
    <property type="project" value="TreeGrafter"/>
</dbReference>
<evidence type="ECO:0000313" key="2">
    <source>
        <dbReference type="Proteomes" id="UP000664132"/>
    </source>
</evidence>
<accession>A0A8H7TL27</accession>
<protein>
    <recommendedName>
        <fullName evidence="3">HAD-superfamily hydrolase</fullName>
    </recommendedName>
</protein>
<dbReference type="NCBIfam" id="TIGR01456">
    <property type="entry name" value="CECR5"/>
    <property type="match status" value="1"/>
</dbReference>
<dbReference type="InterPro" id="IPR023214">
    <property type="entry name" value="HAD_sf"/>
</dbReference>
<dbReference type="Pfam" id="PF13344">
    <property type="entry name" value="Hydrolase_6"/>
    <property type="match status" value="1"/>
</dbReference>
<evidence type="ECO:0000313" key="1">
    <source>
        <dbReference type="EMBL" id="KAG4421537.1"/>
    </source>
</evidence>
<reference evidence="1" key="1">
    <citation type="submission" date="2021-02" db="EMBL/GenBank/DDBJ databases">
        <title>Genome sequence Cadophora malorum strain M34.</title>
        <authorList>
            <person name="Stefanovic E."/>
            <person name="Vu D."/>
            <person name="Scully C."/>
            <person name="Dijksterhuis J."/>
            <person name="Roader J."/>
            <person name="Houbraken J."/>
        </authorList>
    </citation>
    <scope>NUCLEOTIDE SEQUENCE</scope>
    <source>
        <strain evidence="1">M34</strain>
    </source>
</reference>
<organism evidence="1 2">
    <name type="scientific">Cadophora malorum</name>
    <dbReference type="NCBI Taxonomy" id="108018"/>
    <lineage>
        <taxon>Eukaryota</taxon>
        <taxon>Fungi</taxon>
        <taxon>Dikarya</taxon>
        <taxon>Ascomycota</taxon>
        <taxon>Pezizomycotina</taxon>
        <taxon>Leotiomycetes</taxon>
        <taxon>Helotiales</taxon>
        <taxon>Ploettnerulaceae</taxon>
        <taxon>Cadophora</taxon>
    </lineage>
</organism>
<dbReference type="OrthoDB" id="270009at2759"/>
<dbReference type="NCBIfam" id="TIGR01460">
    <property type="entry name" value="HAD-SF-IIA"/>
    <property type="match status" value="1"/>
</dbReference>
<dbReference type="AlphaFoldDB" id="A0A8H7TL27"/>
<dbReference type="InterPro" id="IPR006357">
    <property type="entry name" value="HAD-SF_hydro_IIA"/>
</dbReference>
<dbReference type="Pfam" id="PF13242">
    <property type="entry name" value="Hydrolase_like"/>
    <property type="match status" value="1"/>
</dbReference>
<dbReference type="SUPFAM" id="SSF56784">
    <property type="entry name" value="HAD-like"/>
    <property type="match status" value="1"/>
</dbReference>
<gene>
    <name evidence="1" type="ORF">IFR04_005376</name>
</gene>
<dbReference type="InterPro" id="IPR006353">
    <property type="entry name" value="HAD-SF_hydro_IIA_CECR5"/>
</dbReference>
<dbReference type="EMBL" id="JAFJYH010000064">
    <property type="protein sequence ID" value="KAG4421537.1"/>
    <property type="molecule type" value="Genomic_DNA"/>
</dbReference>
<proteinExistence type="predicted"/>
<dbReference type="PANTHER" id="PTHR14269:SF57">
    <property type="entry name" value="SUPERFAMILY HYDROLASE, PUTATIVE (AFU_ORTHOLOGUE AFUA_2G02580)-RELATED"/>
    <property type="match status" value="1"/>
</dbReference>
<dbReference type="PANTHER" id="PTHR14269">
    <property type="entry name" value="CDP-DIACYLGLYCEROL--GLYCEROL-3-PHOSPHATE 3-PHOSPHATIDYLTRANSFERASE-RELATED"/>
    <property type="match status" value="1"/>
</dbReference>
<name>A0A8H7TL27_9HELO</name>